<dbReference type="EMBL" id="LZDS01000023">
    <property type="protein sequence ID" value="OBX28850.1"/>
    <property type="molecule type" value="Genomic_DNA"/>
</dbReference>
<keyword evidence="3" id="KW-1185">Reference proteome</keyword>
<evidence type="ECO:0008006" key="4">
    <source>
        <dbReference type="Google" id="ProtNLM"/>
    </source>
</evidence>
<protein>
    <recommendedName>
        <fullName evidence="4">DUF2339 domain-containing protein</fullName>
    </recommendedName>
</protein>
<feature type="transmembrane region" description="Helical" evidence="1">
    <location>
        <begin position="12"/>
        <end position="34"/>
    </location>
</feature>
<dbReference type="PANTHER" id="PTHR38434:SF1">
    <property type="entry name" value="BLL2549 PROTEIN"/>
    <property type="match status" value="1"/>
</dbReference>
<sequence length="947" mass="106351">MLKQNNEIKMIWLLLLIMVGIAAWFFDVRLLSYICGAGFMLSVMNYIDDLQHGAETIGAKLQPIKTTSKIPLYIASIITVVGLLLELSYLVALGISLWVYFFLRWLKRLERQLNALQHRVTQLVDTQIKSQTLNTTSNQLDLNSETLNPPALNDSEITNATQSVAIPSDSATKHQNQQINNSKQASTSTAAPNLSTQIQQWLFQGNPVLKVAVVVLIIGVVLLLRFATEHWQLSLAIKLLIVSAVSAVVVVLGYWMQPKNRSFALALEGLGLAALFLTLFFAYYNLVIASFSLASGAFIAIMLLTIWLSLKQQSVELAIMAMLIAYIAPFTLPVRDATATELIAYYLVINIAVAVLSSLRPWKYLNQIAFFMTALIGGSYAFYHGYNTERNTLSVLVVAHAAIFIWLGFRFCQLQSQQDTAFKYQPVLDIALIFAAPVVAYLALYLMYFEETTWQAGLSLLFAAVFAALYIWSKRSQTVQVIAQSYLSLTLIFLALIPPILLPEQWSVVGWAVEGALIFIFALYRQSTISRYLGMALLVMAGCSSLYYVIELQRFPTEIYWGICLSYLAAIIVTHAVPSFHRQLSSSSIAFQCLQMLSATVMLMVLLLDALHSSYQLAICLLFVALIYTLMNEFLLFRQAGWSWSLIKWTGLIPVYAMAFYQVVSVSQQGQLLWHSVSEQVYFALAGLLLTVLWLRPLLGVREEKEWVSLGVLTSLAWTSLTLLSTMPYISVVILPLLFCAWCYWQAKEPVWKMFWQARSSLLLSLAWIICSQLFSQQAFMGYVLPIFNPFDVISLMLLAAFLWMLNQQLKAGLDRSWAAILSVLGLLWLSSYVMLRALHIYLDTPYNSLDIWTDATVQLSFTVLWVSLALISMRFASQRLLRPVWLLGGSILVLVTLKLVLLDLSHVGTLMRVISFMAAGFAMLLIAYIAPMPNDNVQISSQSVKK</sequence>
<feature type="transmembrane region" description="Helical" evidence="1">
    <location>
        <begin position="885"/>
        <end position="905"/>
    </location>
</feature>
<dbReference type="Proteomes" id="UP000185753">
    <property type="component" value="Unassembled WGS sequence"/>
</dbReference>
<feature type="transmembrane region" description="Helical" evidence="1">
    <location>
        <begin position="263"/>
        <end position="282"/>
    </location>
</feature>
<proteinExistence type="predicted"/>
<evidence type="ECO:0000313" key="3">
    <source>
        <dbReference type="Proteomes" id="UP000185753"/>
    </source>
</evidence>
<feature type="transmembrane region" description="Helical" evidence="1">
    <location>
        <begin position="315"/>
        <end position="332"/>
    </location>
</feature>
<dbReference type="STRING" id="1443941.A9J31_03025"/>
<feature type="transmembrane region" description="Helical" evidence="1">
    <location>
        <begin position="532"/>
        <end position="553"/>
    </location>
</feature>
<feature type="transmembrane region" description="Helical" evidence="1">
    <location>
        <begin position="208"/>
        <end position="227"/>
    </location>
</feature>
<keyword evidence="1" id="KW-0812">Transmembrane</keyword>
<accession>A0A1A7R9A7</accession>
<feature type="transmembrane region" description="Helical" evidence="1">
    <location>
        <begin position="729"/>
        <end position="745"/>
    </location>
</feature>
<keyword evidence="1" id="KW-1133">Transmembrane helix</keyword>
<feature type="transmembrane region" description="Helical" evidence="1">
    <location>
        <begin position="288"/>
        <end position="308"/>
    </location>
</feature>
<feature type="transmembrane region" description="Helical" evidence="1">
    <location>
        <begin position="430"/>
        <end position="448"/>
    </location>
</feature>
<organism evidence="2 3">
    <name type="scientific">Acinetobacter gandensis</name>
    <dbReference type="NCBI Taxonomy" id="1443941"/>
    <lineage>
        <taxon>Bacteria</taxon>
        <taxon>Pseudomonadati</taxon>
        <taxon>Pseudomonadota</taxon>
        <taxon>Gammaproteobacteria</taxon>
        <taxon>Moraxellales</taxon>
        <taxon>Moraxellaceae</taxon>
        <taxon>Acinetobacter</taxon>
    </lineage>
</organism>
<feature type="transmembrane region" description="Helical" evidence="1">
    <location>
        <begin position="818"/>
        <end position="836"/>
    </location>
</feature>
<feature type="transmembrane region" description="Helical" evidence="1">
    <location>
        <begin position="338"/>
        <end position="356"/>
    </location>
</feature>
<feature type="transmembrane region" description="Helical" evidence="1">
    <location>
        <begin position="787"/>
        <end position="806"/>
    </location>
</feature>
<dbReference type="PANTHER" id="PTHR38434">
    <property type="entry name" value="BLL2549 PROTEIN"/>
    <property type="match status" value="1"/>
</dbReference>
<keyword evidence="1" id="KW-0472">Membrane</keyword>
<dbReference type="Pfam" id="PF10101">
    <property type="entry name" value="DUF2339"/>
    <property type="match status" value="1"/>
</dbReference>
<feature type="transmembrane region" description="Helical" evidence="1">
    <location>
        <begin position="643"/>
        <end position="661"/>
    </location>
</feature>
<feature type="transmembrane region" description="Helical" evidence="1">
    <location>
        <begin position="368"/>
        <end position="386"/>
    </location>
</feature>
<feature type="transmembrane region" description="Helical" evidence="1">
    <location>
        <begin position="589"/>
        <end position="608"/>
    </location>
</feature>
<name>A0A1A7R9A7_9GAMM</name>
<feature type="transmembrane region" description="Helical" evidence="1">
    <location>
        <begin position="233"/>
        <end position="256"/>
    </location>
</feature>
<reference evidence="3" key="1">
    <citation type="submission" date="2016-06" db="EMBL/GenBank/DDBJ databases">
        <authorList>
            <person name="Radolfova-Krizova L."/>
            <person name="Nemec A."/>
        </authorList>
    </citation>
    <scope>NUCLEOTIDE SEQUENCE [LARGE SCALE GENOMIC DNA]</scope>
    <source>
        <strain evidence="3">ANC 4275</strain>
    </source>
</reference>
<feature type="transmembrane region" description="Helical" evidence="1">
    <location>
        <begin position="508"/>
        <end position="525"/>
    </location>
</feature>
<dbReference type="AlphaFoldDB" id="A0A1A7R9A7"/>
<evidence type="ECO:0000313" key="2">
    <source>
        <dbReference type="EMBL" id="OBX28850.1"/>
    </source>
</evidence>
<dbReference type="OrthoDB" id="207428at2"/>
<dbReference type="InterPro" id="IPR019286">
    <property type="entry name" value="DUF2339_TM"/>
</dbReference>
<evidence type="ECO:0000256" key="1">
    <source>
        <dbReference type="SAM" id="Phobius"/>
    </source>
</evidence>
<feature type="transmembrane region" description="Helical" evidence="1">
    <location>
        <begin position="485"/>
        <end position="502"/>
    </location>
</feature>
<feature type="transmembrane region" description="Helical" evidence="1">
    <location>
        <begin position="614"/>
        <end position="631"/>
    </location>
</feature>
<gene>
    <name evidence="2" type="ORF">A9J31_03025</name>
</gene>
<feature type="transmembrane region" description="Helical" evidence="1">
    <location>
        <begin position="70"/>
        <end position="103"/>
    </location>
</feature>
<feature type="transmembrane region" description="Helical" evidence="1">
    <location>
        <begin position="856"/>
        <end position="873"/>
    </location>
</feature>
<feature type="transmembrane region" description="Helical" evidence="1">
    <location>
        <begin position="911"/>
        <end position="931"/>
    </location>
</feature>
<feature type="transmembrane region" description="Helical" evidence="1">
    <location>
        <begin position="392"/>
        <end position="409"/>
    </location>
</feature>
<feature type="transmembrane region" description="Helical" evidence="1">
    <location>
        <begin position="706"/>
        <end position="723"/>
    </location>
</feature>
<comment type="caution">
    <text evidence="2">The sequence shown here is derived from an EMBL/GenBank/DDBJ whole genome shotgun (WGS) entry which is preliminary data.</text>
</comment>
<feature type="transmembrane region" description="Helical" evidence="1">
    <location>
        <begin position="454"/>
        <end position="473"/>
    </location>
</feature>
<feature type="transmembrane region" description="Helical" evidence="1">
    <location>
        <begin position="681"/>
        <end position="699"/>
    </location>
</feature>
<feature type="transmembrane region" description="Helical" evidence="1">
    <location>
        <begin position="757"/>
        <end position="775"/>
    </location>
</feature>
<feature type="transmembrane region" description="Helical" evidence="1">
    <location>
        <begin position="559"/>
        <end position="577"/>
    </location>
</feature>